<dbReference type="Proteomes" id="UP001337655">
    <property type="component" value="Unassembled WGS sequence"/>
</dbReference>
<evidence type="ECO:0000313" key="3">
    <source>
        <dbReference type="EMBL" id="KAK5174519.1"/>
    </source>
</evidence>
<name>A0AAV9PP50_9PEZI</name>
<dbReference type="GeneID" id="89922947"/>
<feature type="domain" description="GST N-terminal" evidence="1">
    <location>
        <begin position="23"/>
        <end position="97"/>
    </location>
</feature>
<dbReference type="Pfam" id="PF22041">
    <property type="entry name" value="GST_C_7"/>
    <property type="match status" value="1"/>
</dbReference>
<proteinExistence type="predicted"/>
<dbReference type="AlphaFoldDB" id="A0AAV9PP50"/>
<organism evidence="3 4">
    <name type="scientific">Saxophila tyrrhenica</name>
    <dbReference type="NCBI Taxonomy" id="1690608"/>
    <lineage>
        <taxon>Eukaryota</taxon>
        <taxon>Fungi</taxon>
        <taxon>Dikarya</taxon>
        <taxon>Ascomycota</taxon>
        <taxon>Pezizomycotina</taxon>
        <taxon>Dothideomycetes</taxon>
        <taxon>Dothideomycetidae</taxon>
        <taxon>Mycosphaerellales</taxon>
        <taxon>Extremaceae</taxon>
        <taxon>Saxophila</taxon>
    </lineage>
</organism>
<dbReference type="InterPro" id="IPR054416">
    <property type="entry name" value="GST_UstS-like_C"/>
</dbReference>
<evidence type="ECO:0008006" key="5">
    <source>
        <dbReference type="Google" id="ProtNLM"/>
    </source>
</evidence>
<dbReference type="Gene3D" id="1.20.1050.10">
    <property type="match status" value="1"/>
</dbReference>
<dbReference type="InterPro" id="IPR036282">
    <property type="entry name" value="Glutathione-S-Trfase_C_sf"/>
</dbReference>
<dbReference type="SUPFAM" id="SSF47616">
    <property type="entry name" value="GST C-terminal domain-like"/>
    <property type="match status" value="1"/>
</dbReference>
<dbReference type="EMBL" id="JAVRRT010000002">
    <property type="protein sequence ID" value="KAK5174519.1"/>
    <property type="molecule type" value="Genomic_DNA"/>
</dbReference>
<accession>A0AAV9PP50</accession>
<comment type="caution">
    <text evidence="3">The sequence shown here is derived from an EMBL/GenBank/DDBJ whole genome shotgun (WGS) entry which is preliminary data.</text>
</comment>
<dbReference type="RefSeq" id="XP_064663188.1">
    <property type="nucleotide sequence ID" value="XM_064798861.1"/>
</dbReference>
<feature type="domain" description="Glutathione S-transferase UstS-like C-terminal" evidence="2">
    <location>
        <begin position="125"/>
        <end position="231"/>
    </location>
</feature>
<dbReference type="InterPro" id="IPR004045">
    <property type="entry name" value="Glutathione_S-Trfase_N"/>
</dbReference>
<protein>
    <recommendedName>
        <fullName evidence="5">GST N-terminal domain-containing protein</fullName>
    </recommendedName>
</protein>
<evidence type="ECO:0000313" key="4">
    <source>
        <dbReference type="Proteomes" id="UP001337655"/>
    </source>
</evidence>
<dbReference type="Gene3D" id="3.40.30.10">
    <property type="entry name" value="Glutaredoxin"/>
    <property type="match status" value="1"/>
</dbReference>
<evidence type="ECO:0000259" key="2">
    <source>
        <dbReference type="Pfam" id="PF22041"/>
    </source>
</evidence>
<dbReference type="SUPFAM" id="SSF52833">
    <property type="entry name" value="Thioredoxin-like"/>
    <property type="match status" value="1"/>
</dbReference>
<sequence>MAGNIILYDLPSIHKGSDKPSCFSLNPWKTRMVLNYKQIPYTTEWVEYPDLEPKMKELGVKANQPGTGWTDYTSPTIRLPDGKVIMNSANIAPVLEELHPSPPLHLDADLHGPITEAVENLAGVVWWDTLADVPSMLPPRSAKYFEDTRKETFGMTLKEFAAVKGGEQAWKTAAEPGGAAEKLGDLLTKHRKDEGPFVLGSQPSYGDFVAASFFDCFERCCKEDYEKMMALDARFKPLHAACRPWLKRDD</sequence>
<gene>
    <name evidence="3" type="ORF">LTR77_001599</name>
</gene>
<dbReference type="InterPro" id="IPR036249">
    <property type="entry name" value="Thioredoxin-like_sf"/>
</dbReference>
<reference evidence="3 4" key="1">
    <citation type="submission" date="2023-08" db="EMBL/GenBank/DDBJ databases">
        <title>Black Yeasts Isolated from many extreme environments.</title>
        <authorList>
            <person name="Coleine C."/>
            <person name="Stajich J.E."/>
            <person name="Selbmann L."/>
        </authorList>
    </citation>
    <scope>NUCLEOTIDE SEQUENCE [LARGE SCALE GENOMIC DNA]</scope>
    <source>
        <strain evidence="3 4">CCFEE 5935</strain>
    </source>
</reference>
<dbReference type="Pfam" id="PF13409">
    <property type="entry name" value="GST_N_2"/>
    <property type="match status" value="1"/>
</dbReference>
<keyword evidence="4" id="KW-1185">Reference proteome</keyword>
<evidence type="ECO:0000259" key="1">
    <source>
        <dbReference type="Pfam" id="PF13409"/>
    </source>
</evidence>